<keyword evidence="3 4" id="KW-0472">Membrane</keyword>
<proteinExistence type="inferred from homology"/>
<feature type="non-terminal residue" evidence="5">
    <location>
        <position position="1"/>
    </location>
</feature>
<evidence type="ECO:0000313" key="6">
    <source>
        <dbReference type="Proteomes" id="UP000700596"/>
    </source>
</evidence>
<dbReference type="InterPro" id="IPR038814">
    <property type="entry name" value="AIM11"/>
</dbReference>
<dbReference type="PANTHER" id="PTHR39136:SF1">
    <property type="entry name" value="ALTERED INHERITANCE OF MITOCHONDRIA PROTEIN 11"/>
    <property type="match status" value="1"/>
</dbReference>
<reference evidence="5" key="1">
    <citation type="journal article" date="2021" name="Nat. Commun.">
        <title>Genetic determinants of endophytism in the Arabidopsis root mycobiome.</title>
        <authorList>
            <person name="Mesny F."/>
            <person name="Miyauchi S."/>
            <person name="Thiergart T."/>
            <person name="Pickel B."/>
            <person name="Atanasova L."/>
            <person name="Karlsson M."/>
            <person name="Huettel B."/>
            <person name="Barry K.W."/>
            <person name="Haridas S."/>
            <person name="Chen C."/>
            <person name="Bauer D."/>
            <person name="Andreopoulos W."/>
            <person name="Pangilinan J."/>
            <person name="LaButti K."/>
            <person name="Riley R."/>
            <person name="Lipzen A."/>
            <person name="Clum A."/>
            <person name="Drula E."/>
            <person name="Henrissat B."/>
            <person name="Kohler A."/>
            <person name="Grigoriev I.V."/>
            <person name="Martin F.M."/>
            <person name="Hacquard S."/>
        </authorList>
    </citation>
    <scope>NUCLEOTIDE SEQUENCE</scope>
    <source>
        <strain evidence="5">MPI-CAGE-CH-0243</strain>
    </source>
</reference>
<comment type="similarity">
    <text evidence="4">Belongs to the AIM11 family.</text>
</comment>
<evidence type="ECO:0000256" key="2">
    <source>
        <dbReference type="ARBA" id="ARBA00022989"/>
    </source>
</evidence>
<evidence type="ECO:0000313" key="5">
    <source>
        <dbReference type="EMBL" id="KAH7126978.1"/>
    </source>
</evidence>
<keyword evidence="2 4" id="KW-1133">Transmembrane helix</keyword>
<accession>A0A9P9ILP2</accession>
<keyword evidence="6" id="KW-1185">Reference proteome</keyword>
<evidence type="ECO:0000256" key="1">
    <source>
        <dbReference type="ARBA" id="ARBA00022692"/>
    </source>
</evidence>
<dbReference type="GO" id="GO:0005739">
    <property type="term" value="C:mitochondrion"/>
    <property type="evidence" value="ECO:0007669"/>
    <property type="project" value="TreeGrafter"/>
</dbReference>
<feature type="non-terminal residue" evidence="5">
    <location>
        <position position="118"/>
    </location>
</feature>
<protein>
    <recommendedName>
        <fullName evidence="4">Altered inheritance of mitochondria protein 11</fullName>
    </recommendedName>
</protein>
<name>A0A9P9ILP2_9PLEO</name>
<comment type="caution">
    <text evidence="5">The sequence shown here is derived from an EMBL/GenBank/DDBJ whole genome shotgun (WGS) entry which is preliminary data.</text>
</comment>
<dbReference type="PANTHER" id="PTHR39136">
    <property type="entry name" value="ALTERED INHERITANCE OF MITOCHONDRIA PROTEIN 11"/>
    <property type="match status" value="1"/>
</dbReference>
<feature type="transmembrane region" description="Helical" evidence="4">
    <location>
        <begin position="12"/>
        <end position="32"/>
    </location>
</feature>
<dbReference type="AlphaFoldDB" id="A0A9P9ILP2"/>
<dbReference type="GO" id="GO:0016020">
    <property type="term" value="C:membrane"/>
    <property type="evidence" value="ECO:0007669"/>
    <property type="project" value="UniProtKB-SubCell"/>
</dbReference>
<organism evidence="5 6">
    <name type="scientific">Dendryphion nanum</name>
    <dbReference type="NCBI Taxonomy" id="256645"/>
    <lineage>
        <taxon>Eukaryota</taxon>
        <taxon>Fungi</taxon>
        <taxon>Dikarya</taxon>
        <taxon>Ascomycota</taxon>
        <taxon>Pezizomycotina</taxon>
        <taxon>Dothideomycetes</taxon>
        <taxon>Pleosporomycetidae</taxon>
        <taxon>Pleosporales</taxon>
        <taxon>Torulaceae</taxon>
        <taxon>Dendryphion</taxon>
    </lineage>
</organism>
<dbReference type="EMBL" id="JAGMWT010000006">
    <property type="protein sequence ID" value="KAH7126978.1"/>
    <property type="molecule type" value="Genomic_DNA"/>
</dbReference>
<evidence type="ECO:0000256" key="3">
    <source>
        <dbReference type="ARBA" id="ARBA00023136"/>
    </source>
</evidence>
<dbReference type="OrthoDB" id="3558022at2759"/>
<sequence>YESTPITSARSLKQMSVFFFGAACFLASTALTRRAIRRRNIRVAPKYFQANTNPYEHFSPLQDAIQALNLATMNCVSLGIMGVGGALWSVDISGLGEMRSVLRQRLGYESFDESDQKL</sequence>
<dbReference type="Proteomes" id="UP000700596">
    <property type="component" value="Unassembled WGS sequence"/>
</dbReference>
<gene>
    <name evidence="4" type="primary">AIM11</name>
    <name evidence="5" type="ORF">B0J11DRAFT_417917</name>
</gene>
<evidence type="ECO:0000256" key="4">
    <source>
        <dbReference type="RuleBase" id="RU367098"/>
    </source>
</evidence>
<comment type="subcellular location">
    <subcellularLocation>
        <location evidence="4">Membrane</location>
        <topology evidence="4">Multi-pass membrane protein</topology>
    </subcellularLocation>
</comment>
<keyword evidence="1 4" id="KW-0812">Transmembrane</keyword>